<evidence type="ECO:0000256" key="4">
    <source>
        <dbReference type="ARBA" id="ARBA00022692"/>
    </source>
</evidence>
<gene>
    <name evidence="9" type="ORF">CfE428DRAFT_6519</name>
</gene>
<reference evidence="9 10" key="1">
    <citation type="journal article" date="2011" name="J. Bacteriol.">
        <title>Genome sequence of Chthoniobacter flavus Ellin428, an aerobic heterotrophic soil bacterium.</title>
        <authorList>
            <person name="Kant R."/>
            <person name="van Passel M.W."/>
            <person name="Palva A."/>
            <person name="Lucas S."/>
            <person name="Lapidus A."/>
            <person name="Glavina Del Rio T."/>
            <person name="Dalin E."/>
            <person name="Tice H."/>
            <person name="Bruce D."/>
            <person name="Goodwin L."/>
            <person name="Pitluck S."/>
            <person name="Larimer F.W."/>
            <person name="Land M.L."/>
            <person name="Hauser L."/>
            <person name="Sangwan P."/>
            <person name="de Vos W.M."/>
            <person name="Janssen P.H."/>
            <person name="Smidt H."/>
        </authorList>
    </citation>
    <scope>NUCLEOTIDE SEQUENCE [LARGE SCALE GENOMIC DNA]</scope>
    <source>
        <strain evidence="9 10">Ellin428</strain>
    </source>
</reference>
<dbReference type="eggNOG" id="COG0848">
    <property type="taxonomic scope" value="Bacteria"/>
</dbReference>
<comment type="subcellular location">
    <subcellularLocation>
        <location evidence="1">Cell membrane</location>
        <topology evidence="1">Single-pass membrane protein</topology>
    </subcellularLocation>
    <subcellularLocation>
        <location evidence="7">Cell membrane</location>
        <topology evidence="7">Single-pass type II membrane protein</topology>
    </subcellularLocation>
</comment>
<protein>
    <submittedName>
        <fullName evidence="9">Biopolymer transport protein ExbD/TolR</fullName>
    </submittedName>
</protein>
<dbReference type="STRING" id="497964.CfE428DRAFT_6519"/>
<dbReference type="Pfam" id="PF02472">
    <property type="entry name" value="ExbD"/>
    <property type="match status" value="1"/>
</dbReference>
<evidence type="ECO:0000313" key="10">
    <source>
        <dbReference type="Proteomes" id="UP000005824"/>
    </source>
</evidence>
<keyword evidence="5 8" id="KW-1133">Transmembrane helix</keyword>
<dbReference type="AlphaFoldDB" id="B4DC78"/>
<dbReference type="InParanoid" id="B4DC78"/>
<feature type="transmembrane region" description="Helical" evidence="8">
    <location>
        <begin position="12"/>
        <end position="35"/>
    </location>
</feature>
<evidence type="ECO:0000256" key="2">
    <source>
        <dbReference type="ARBA" id="ARBA00005811"/>
    </source>
</evidence>
<evidence type="ECO:0000256" key="3">
    <source>
        <dbReference type="ARBA" id="ARBA00022475"/>
    </source>
</evidence>
<evidence type="ECO:0000256" key="8">
    <source>
        <dbReference type="SAM" id="Phobius"/>
    </source>
</evidence>
<accession>B4DC78</accession>
<dbReference type="RefSeq" id="WP_006983836.1">
    <property type="nucleotide sequence ID" value="NZ_ABVL01000045.1"/>
</dbReference>
<comment type="caution">
    <text evidence="9">The sequence shown here is derived from an EMBL/GenBank/DDBJ whole genome shotgun (WGS) entry which is preliminary data.</text>
</comment>
<keyword evidence="6 8" id="KW-0472">Membrane</keyword>
<dbReference type="GO" id="GO:0022857">
    <property type="term" value="F:transmembrane transporter activity"/>
    <property type="evidence" value="ECO:0007669"/>
    <property type="project" value="InterPro"/>
</dbReference>
<evidence type="ECO:0000256" key="1">
    <source>
        <dbReference type="ARBA" id="ARBA00004162"/>
    </source>
</evidence>
<keyword evidence="7" id="KW-0653">Protein transport</keyword>
<proteinExistence type="inferred from homology"/>
<dbReference type="GO" id="GO:0005886">
    <property type="term" value="C:plasma membrane"/>
    <property type="evidence" value="ECO:0007669"/>
    <property type="project" value="UniProtKB-SubCell"/>
</dbReference>
<comment type="similarity">
    <text evidence="2 7">Belongs to the ExbD/TolR family.</text>
</comment>
<dbReference type="Gene3D" id="3.30.420.270">
    <property type="match status" value="1"/>
</dbReference>
<dbReference type="PANTHER" id="PTHR30558">
    <property type="entry name" value="EXBD MEMBRANE COMPONENT OF PMF-DRIVEN MACROMOLECULE IMPORT SYSTEM"/>
    <property type="match status" value="1"/>
</dbReference>
<dbReference type="Proteomes" id="UP000005824">
    <property type="component" value="Unassembled WGS sequence"/>
</dbReference>
<dbReference type="InterPro" id="IPR003400">
    <property type="entry name" value="ExbD"/>
</dbReference>
<keyword evidence="3" id="KW-1003">Cell membrane</keyword>
<dbReference type="EMBL" id="ABVL01000045">
    <property type="protein sequence ID" value="EDY15955.1"/>
    <property type="molecule type" value="Genomic_DNA"/>
</dbReference>
<evidence type="ECO:0000313" key="9">
    <source>
        <dbReference type="EMBL" id="EDY15955.1"/>
    </source>
</evidence>
<dbReference type="GO" id="GO:0015031">
    <property type="term" value="P:protein transport"/>
    <property type="evidence" value="ECO:0007669"/>
    <property type="project" value="UniProtKB-KW"/>
</dbReference>
<keyword evidence="7" id="KW-0813">Transport</keyword>
<keyword evidence="4 7" id="KW-0812">Transmembrane</keyword>
<sequence>MKFYARPRRTPQVIIVSLIDIFAILLIFVIVTTTFKKMQPEVTIKLPESKSAVSADSSEEPVVLSVTDDEEIFLDAKKVSLDELTAAVQKLIAEKGRPNLAMKADKKVSYGFLIQVLDALKEAGVKGNLSAFTERK</sequence>
<evidence type="ECO:0000256" key="6">
    <source>
        <dbReference type="ARBA" id="ARBA00023136"/>
    </source>
</evidence>
<name>B4DC78_9BACT</name>
<evidence type="ECO:0000256" key="7">
    <source>
        <dbReference type="RuleBase" id="RU003879"/>
    </source>
</evidence>
<evidence type="ECO:0000256" key="5">
    <source>
        <dbReference type="ARBA" id="ARBA00022989"/>
    </source>
</evidence>
<organism evidence="9 10">
    <name type="scientific">Chthoniobacter flavus Ellin428</name>
    <dbReference type="NCBI Taxonomy" id="497964"/>
    <lineage>
        <taxon>Bacteria</taxon>
        <taxon>Pseudomonadati</taxon>
        <taxon>Verrucomicrobiota</taxon>
        <taxon>Spartobacteria</taxon>
        <taxon>Chthoniobacterales</taxon>
        <taxon>Chthoniobacteraceae</taxon>
        <taxon>Chthoniobacter</taxon>
    </lineage>
</organism>
<keyword evidence="10" id="KW-1185">Reference proteome</keyword>